<protein>
    <recommendedName>
        <fullName evidence="2">RRM domain-containing protein</fullName>
    </recommendedName>
</protein>
<gene>
    <name evidence="3" type="ORF">BWQ96_02242</name>
</gene>
<sequence length="288" mass="30151">MASSQTPFPPPEVLPRSVLVRNISPLATKAAIEDFFSFVCPIETLRLRTVRSPNSNDSTQEAVVVFTESRARADAIVMDKSTIVDQPVTISAVPENYDFNALPTTSTQQGGLLGGFAGFGTLFAGVGSAVAAEVEKAGKFIDDATETGVLKTAKEQVAAAGQRTREIATDLDGKWQVSSNVRTFAESSKANAALVASTVASQTKNVAQKVDENLHLSEQTEKLAEQARQNTTLNRGLSAITGGFNSIFSQTGLAQPNSSPEVAGNGPVSATAPQPPVGNTPTPTNSTQ</sequence>
<evidence type="ECO:0000313" key="3">
    <source>
        <dbReference type="EMBL" id="PXF47856.1"/>
    </source>
</evidence>
<accession>A0A2V3J0B7</accession>
<dbReference type="GO" id="GO:0003723">
    <property type="term" value="F:RNA binding"/>
    <property type="evidence" value="ECO:0007669"/>
    <property type="project" value="InterPro"/>
</dbReference>
<keyword evidence="4" id="KW-1185">Reference proteome</keyword>
<dbReference type="InterPro" id="IPR035979">
    <property type="entry name" value="RBD_domain_sf"/>
</dbReference>
<feature type="region of interest" description="Disordered" evidence="1">
    <location>
        <begin position="251"/>
        <end position="288"/>
    </location>
</feature>
<name>A0A2V3J0B7_9FLOR</name>
<organism evidence="3 4">
    <name type="scientific">Gracilariopsis chorda</name>
    <dbReference type="NCBI Taxonomy" id="448386"/>
    <lineage>
        <taxon>Eukaryota</taxon>
        <taxon>Rhodophyta</taxon>
        <taxon>Florideophyceae</taxon>
        <taxon>Rhodymeniophycidae</taxon>
        <taxon>Gracilariales</taxon>
        <taxon>Gracilariaceae</taxon>
        <taxon>Gracilariopsis</taxon>
    </lineage>
</organism>
<comment type="caution">
    <text evidence="3">The sequence shown here is derived from an EMBL/GenBank/DDBJ whole genome shotgun (WGS) entry which is preliminary data.</text>
</comment>
<dbReference type="Gene3D" id="3.30.70.330">
    <property type="match status" value="1"/>
</dbReference>
<dbReference type="AlphaFoldDB" id="A0A2V3J0B7"/>
<dbReference type="OrthoDB" id="4404at2759"/>
<evidence type="ECO:0000259" key="2">
    <source>
        <dbReference type="Pfam" id="PF00076"/>
    </source>
</evidence>
<dbReference type="EMBL" id="NBIV01000018">
    <property type="protein sequence ID" value="PXF47856.1"/>
    <property type="molecule type" value="Genomic_DNA"/>
</dbReference>
<reference evidence="3 4" key="1">
    <citation type="journal article" date="2018" name="Mol. Biol. Evol.">
        <title>Analysis of the draft genome of the red seaweed Gracilariopsis chorda provides insights into genome size evolution in Rhodophyta.</title>
        <authorList>
            <person name="Lee J."/>
            <person name="Yang E.C."/>
            <person name="Graf L."/>
            <person name="Yang J.H."/>
            <person name="Qiu H."/>
            <person name="Zel Zion U."/>
            <person name="Chan C.X."/>
            <person name="Stephens T.G."/>
            <person name="Weber A.P.M."/>
            <person name="Boo G.H."/>
            <person name="Boo S.M."/>
            <person name="Kim K.M."/>
            <person name="Shin Y."/>
            <person name="Jung M."/>
            <person name="Lee S.J."/>
            <person name="Yim H.S."/>
            <person name="Lee J.H."/>
            <person name="Bhattacharya D."/>
            <person name="Yoon H.S."/>
        </authorList>
    </citation>
    <scope>NUCLEOTIDE SEQUENCE [LARGE SCALE GENOMIC DNA]</scope>
    <source>
        <strain evidence="3 4">SKKU-2015</strain>
        <tissue evidence="3">Whole body</tissue>
    </source>
</reference>
<feature type="compositionally biased region" description="Polar residues" evidence="1">
    <location>
        <begin position="279"/>
        <end position="288"/>
    </location>
</feature>
<evidence type="ECO:0000256" key="1">
    <source>
        <dbReference type="SAM" id="MobiDB-lite"/>
    </source>
</evidence>
<proteinExistence type="predicted"/>
<feature type="domain" description="RRM" evidence="2">
    <location>
        <begin position="18"/>
        <end position="84"/>
    </location>
</feature>
<dbReference type="Pfam" id="PF00076">
    <property type="entry name" value="RRM_1"/>
    <property type="match status" value="1"/>
</dbReference>
<dbReference type="SUPFAM" id="SSF54928">
    <property type="entry name" value="RNA-binding domain, RBD"/>
    <property type="match status" value="1"/>
</dbReference>
<dbReference type="InterPro" id="IPR012677">
    <property type="entry name" value="Nucleotide-bd_a/b_plait_sf"/>
</dbReference>
<dbReference type="InterPro" id="IPR000504">
    <property type="entry name" value="RRM_dom"/>
</dbReference>
<dbReference type="Proteomes" id="UP000247409">
    <property type="component" value="Unassembled WGS sequence"/>
</dbReference>
<feature type="compositionally biased region" description="Polar residues" evidence="1">
    <location>
        <begin position="251"/>
        <end position="260"/>
    </location>
</feature>
<evidence type="ECO:0000313" key="4">
    <source>
        <dbReference type="Proteomes" id="UP000247409"/>
    </source>
</evidence>